<proteinExistence type="predicted"/>
<organism evidence="3 4">
    <name type="scientific">Effrenium voratum</name>
    <dbReference type="NCBI Taxonomy" id="2562239"/>
    <lineage>
        <taxon>Eukaryota</taxon>
        <taxon>Sar</taxon>
        <taxon>Alveolata</taxon>
        <taxon>Dinophyceae</taxon>
        <taxon>Suessiales</taxon>
        <taxon>Symbiodiniaceae</taxon>
        <taxon>Effrenium</taxon>
    </lineage>
</organism>
<dbReference type="AlphaFoldDB" id="A0AA36J8H1"/>
<evidence type="ECO:0000256" key="1">
    <source>
        <dbReference type="SAM" id="Coils"/>
    </source>
</evidence>
<feature type="coiled-coil region" evidence="1">
    <location>
        <begin position="349"/>
        <end position="487"/>
    </location>
</feature>
<gene>
    <name evidence="3" type="ORF">EVOR1521_LOCUS24689</name>
</gene>
<dbReference type="EMBL" id="CAUJNA010003420">
    <property type="protein sequence ID" value="CAJ1401568.1"/>
    <property type="molecule type" value="Genomic_DNA"/>
</dbReference>
<evidence type="ECO:0000256" key="2">
    <source>
        <dbReference type="SAM" id="MobiDB-lite"/>
    </source>
</evidence>
<dbReference type="GO" id="GO:0005815">
    <property type="term" value="C:microtubule organizing center"/>
    <property type="evidence" value="ECO:0007669"/>
    <property type="project" value="TreeGrafter"/>
</dbReference>
<evidence type="ECO:0000313" key="4">
    <source>
        <dbReference type="Proteomes" id="UP001178507"/>
    </source>
</evidence>
<dbReference type="Proteomes" id="UP001178507">
    <property type="component" value="Unassembled WGS sequence"/>
</dbReference>
<sequence>MTGTPCLEPSTFILELQARNPALRLHLNGAEHSLEEFHTLATGDWRDATGALYGLDAQVLDAQAAWPLDFTDLMEAAESAKPGAAEACAELTAPGSGLKLQARLRRVPWSGSTKEKQLDIATGPRCWRVSLEIRSVKLTTAAANIFVSYSYGPVFAKNQPATFRTSPPVMARKGSTTHLPKGFAAYSLAATSAALRAAFEEPLHLELWARDSLRKDTLLGLAEVMLGSAFERPLQKSARLPSMVHGFKVLDQVCLLGSAEETSKEIIGEVRVLLFLEDLGPSSRPLPDQTLHAAVQDGPTARTPGTQRMPRSSPELSGSELQELALEGLQVLRKSPAYAVAYALEAWRHSEEERARARLLERERELRERLEEDYRQRELQRAQSFRQRQQDLRELEQKAKKKLLEMQQREATVKAALVSAQSANDEQKRRADWAIQNCEEELRRSKAEAKQALDFEEAQQQRLDAKLSALEAEVSETKQRLNAQLAMPASASASRETAVAEELQRTRLRLCEEQLRCEALEKSRDHFRQKVEELCRRLMDQEAIPPPADAAPRERPPRAGAVPATEAVESPSMEQFSLEWLRQQKKELLETGLYTEDDAVIRALNAQMAEQGVR</sequence>
<dbReference type="InterPro" id="IPR039893">
    <property type="entry name" value="CEP120-like"/>
</dbReference>
<evidence type="ECO:0000313" key="3">
    <source>
        <dbReference type="EMBL" id="CAJ1401568.1"/>
    </source>
</evidence>
<dbReference type="PANTHER" id="PTHR21574:SF0">
    <property type="entry name" value="CENTROSOMAL PROTEIN OF 120 KDA"/>
    <property type="match status" value="1"/>
</dbReference>
<protein>
    <recommendedName>
        <fullName evidence="5">Centrosomal protein of 120 kDa</fullName>
    </recommendedName>
</protein>
<keyword evidence="4" id="KW-1185">Reference proteome</keyword>
<reference evidence="3" key="1">
    <citation type="submission" date="2023-08" db="EMBL/GenBank/DDBJ databases">
        <authorList>
            <person name="Chen Y."/>
            <person name="Shah S."/>
            <person name="Dougan E. K."/>
            <person name="Thang M."/>
            <person name="Chan C."/>
        </authorList>
    </citation>
    <scope>NUCLEOTIDE SEQUENCE</scope>
</reference>
<accession>A0AA36J8H1</accession>
<name>A0AA36J8H1_9DINO</name>
<evidence type="ECO:0008006" key="5">
    <source>
        <dbReference type="Google" id="ProtNLM"/>
    </source>
</evidence>
<feature type="compositionally biased region" description="Polar residues" evidence="2">
    <location>
        <begin position="303"/>
        <end position="318"/>
    </location>
</feature>
<feature type="region of interest" description="Disordered" evidence="2">
    <location>
        <begin position="296"/>
        <end position="318"/>
    </location>
</feature>
<feature type="region of interest" description="Disordered" evidence="2">
    <location>
        <begin position="543"/>
        <end position="570"/>
    </location>
</feature>
<dbReference type="GO" id="GO:0010564">
    <property type="term" value="P:regulation of cell cycle process"/>
    <property type="evidence" value="ECO:0007669"/>
    <property type="project" value="TreeGrafter"/>
</dbReference>
<keyword evidence="1" id="KW-0175">Coiled coil</keyword>
<comment type="caution">
    <text evidence="3">The sequence shown here is derived from an EMBL/GenBank/DDBJ whole genome shotgun (WGS) entry which is preliminary data.</text>
</comment>
<dbReference type="PANTHER" id="PTHR21574">
    <property type="entry name" value="CENTROSOMAL PROTEIN OF 120 KDA"/>
    <property type="match status" value="1"/>
</dbReference>